<proteinExistence type="predicted"/>
<feature type="modified residue" description="4-aspartylphosphate" evidence="17">
    <location>
        <position position="571"/>
    </location>
</feature>
<dbReference type="InterPro" id="IPR005467">
    <property type="entry name" value="His_kinase_dom"/>
</dbReference>
<comment type="caution">
    <text evidence="23">The sequence shown here is derived from an EMBL/GenBank/DDBJ whole genome shotgun (WGS) entry which is preliminary data.</text>
</comment>
<dbReference type="InterPro" id="IPR001789">
    <property type="entry name" value="Sig_transdc_resp-reg_receiver"/>
</dbReference>
<dbReference type="InterPro" id="IPR036097">
    <property type="entry name" value="HisK_dim/P_sf"/>
</dbReference>
<dbReference type="InterPro" id="IPR008207">
    <property type="entry name" value="Sig_transdc_His_kin_Hpt_dom"/>
</dbReference>
<dbReference type="RefSeq" id="WP_053194130.1">
    <property type="nucleotide sequence ID" value="NZ_LHVK01000022.1"/>
</dbReference>
<evidence type="ECO:0000256" key="5">
    <source>
        <dbReference type="ARBA" id="ARBA00022553"/>
    </source>
</evidence>
<dbReference type="SMART" id="SM00387">
    <property type="entry name" value="HATPase_c"/>
    <property type="match status" value="1"/>
</dbReference>
<dbReference type="EC" id="2.7.13.3" evidence="3"/>
<dbReference type="Pfam" id="PF00512">
    <property type="entry name" value="HisKA"/>
    <property type="match status" value="1"/>
</dbReference>
<evidence type="ECO:0000256" key="4">
    <source>
        <dbReference type="ARBA" id="ARBA00022475"/>
    </source>
</evidence>
<evidence type="ECO:0000256" key="6">
    <source>
        <dbReference type="ARBA" id="ARBA00022679"/>
    </source>
</evidence>
<dbReference type="GO" id="GO:0005524">
    <property type="term" value="F:ATP binding"/>
    <property type="evidence" value="ECO:0007669"/>
    <property type="project" value="UniProtKB-KW"/>
</dbReference>
<keyword evidence="9" id="KW-0418">Kinase</keyword>
<sequence length="1016" mass="111937">MFAAQTLFRRLLYTMFPWYLLIALGMTGAQLSIQYFSVSRDITDDLVSLSRTISPSFTKAVWELDKAELMSIVTAVRQNAIVSGVQVVSAGGEVLAVSGHVPSGRREGRTLFPARFRQAELPLTSPGQAGEHNVIGVLKMYSDRSVLWDRTKYACLFILLNSIVITSALWLIILWAIRYRLSNAVTRVSHAVANWRFRPDNAPVEKIQYPYRDELGELVNAFNESRSRLFDSLQALNQLNHNLEGIVAERTEELLLAKEEAERLTQVKSDFLANMSHEIRTPMNAILGMLYLVLKKDLPPALRSQLGKVQTAAHSLLGVINDILDFSKVEAGKLKLEQIEFGLDSVLEQLTDAIAFQAEEKGIEFLIRHDPTIPTRLLGDPLRLGQILLNLCGNAIKFTEKGEVELALHSLGIRDDILHMQISVRDTGIGMSPETQRHLFEKFTQGDSSTTRRFGGTGLGLAISKSLAELMGGRIWIEDSQSGKGSTISFTVQLPVARQAQIHQRQLVEQSGPLLKGIRVLLVDDNAVSREILAEMLRFFQLEVVTVASGPAALTELQAPAAEPYDLVLMDWRMPGMNGDETTQRIHRDIRLPRLPKVIMITAYGREDVLRLAEQAGVDGFLIKPVSPSVLLDSILSVLGRGRVLGMDAQGRPTTLQPPNNNQLAGGHVLVVEDNDINREFAAELLHCEGMVVDEAVNGQEALDKVQGHDYDAVLMDIQMPVMDGLESTRRIRALADMPGGERFGALPIIAMTALAMAQDTQASHDAGMNDHITKPIAPDRLMTVLCKWIQSPGRRSDQPAVLDVVKSPASSLPADLQTMVHINAQDGLRRIGGKADGYRKQLRRFRLHYADAVLKIRCFVASGDKQGAETFCHSLRGVTGNIGAQRLYDIVKTIDDQLKQNSFPDDRVLEEAEGLLQLVLCEIDGIAEIDYPSQSSVETPLSPSLLDALLNQLVQALESDLGAAEPILAQLLKGTRGTRIEQEISAIAALIDDFEIDAALTRLQHLNGVAPDTSS</sequence>
<evidence type="ECO:0000256" key="1">
    <source>
        <dbReference type="ARBA" id="ARBA00000085"/>
    </source>
</evidence>
<evidence type="ECO:0000313" key="24">
    <source>
        <dbReference type="Proteomes" id="UP000270661"/>
    </source>
</evidence>
<evidence type="ECO:0000256" key="8">
    <source>
        <dbReference type="ARBA" id="ARBA00022741"/>
    </source>
</evidence>
<organism evidence="23 24">
    <name type="scientific">Pseudomonas corrugata</name>
    <dbReference type="NCBI Taxonomy" id="47879"/>
    <lineage>
        <taxon>Bacteria</taxon>
        <taxon>Pseudomonadati</taxon>
        <taxon>Pseudomonadota</taxon>
        <taxon>Gammaproteobacteria</taxon>
        <taxon>Pseudomonadales</taxon>
        <taxon>Pseudomonadaceae</taxon>
        <taxon>Pseudomonas</taxon>
    </lineage>
</organism>
<comment type="subcellular location">
    <subcellularLocation>
        <location evidence="2">Cell membrane</location>
        <topology evidence="2">Multi-pass membrane protein</topology>
    </subcellularLocation>
</comment>
<dbReference type="PROSITE" id="PS50885">
    <property type="entry name" value="HAMP"/>
    <property type="match status" value="1"/>
</dbReference>
<feature type="domain" description="Response regulatory" evidence="20">
    <location>
        <begin position="668"/>
        <end position="790"/>
    </location>
</feature>
<evidence type="ECO:0000256" key="2">
    <source>
        <dbReference type="ARBA" id="ARBA00004651"/>
    </source>
</evidence>
<dbReference type="Pfam" id="PF00072">
    <property type="entry name" value="Response_reg"/>
    <property type="match status" value="2"/>
</dbReference>
<dbReference type="InterPro" id="IPR011006">
    <property type="entry name" value="CheY-like_superfamily"/>
</dbReference>
<feature type="modified residue" description="4-aspartylphosphate" evidence="17">
    <location>
        <position position="717"/>
    </location>
</feature>
<dbReference type="Pfam" id="PF02518">
    <property type="entry name" value="HATPase_c"/>
    <property type="match status" value="1"/>
</dbReference>
<name>A0A3M3EMM1_9PSED</name>
<accession>A0A3M3EMM1</accession>
<dbReference type="Gene3D" id="1.10.287.130">
    <property type="match status" value="1"/>
</dbReference>
<dbReference type="CDD" id="cd16922">
    <property type="entry name" value="HATPase_EvgS-ArcB-TorS-like"/>
    <property type="match status" value="1"/>
</dbReference>
<dbReference type="Gene3D" id="3.30.565.10">
    <property type="entry name" value="Histidine kinase-like ATPase, C-terminal domain"/>
    <property type="match status" value="1"/>
</dbReference>
<dbReference type="SMART" id="SM00448">
    <property type="entry name" value="REC"/>
    <property type="match status" value="2"/>
</dbReference>
<dbReference type="InterPro" id="IPR003661">
    <property type="entry name" value="HisK_dim/P_dom"/>
</dbReference>
<dbReference type="SUPFAM" id="SSF47384">
    <property type="entry name" value="Homodimeric domain of signal transducing histidine kinase"/>
    <property type="match status" value="1"/>
</dbReference>
<dbReference type="PANTHER" id="PTHR45339">
    <property type="entry name" value="HYBRID SIGNAL TRANSDUCTION HISTIDINE KINASE J"/>
    <property type="match status" value="1"/>
</dbReference>
<evidence type="ECO:0000259" key="22">
    <source>
        <dbReference type="PROSITE" id="PS50894"/>
    </source>
</evidence>
<dbReference type="InterPro" id="IPR004358">
    <property type="entry name" value="Sig_transdc_His_kin-like_C"/>
</dbReference>
<keyword evidence="10" id="KW-0067">ATP-binding</keyword>
<dbReference type="CDD" id="cd17546">
    <property type="entry name" value="REC_hyHK_CKI1_RcsC-like"/>
    <property type="match status" value="2"/>
</dbReference>
<gene>
    <name evidence="23" type="ORF">ALQ77_02908</name>
</gene>
<evidence type="ECO:0000256" key="3">
    <source>
        <dbReference type="ARBA" id="ARBA00012438"/>
    </source>
</evidence>
<dbReference type="PROSITE" id="PS50109">
    <property type="entry name" value="HIS_KIN"/>
    <property type="match status" value="1"/>
</dbReference>
<dbReference type="Proteomes" id="UP000270661">
    <property type="component" value="Unassembled WGS sequence"/>
</dbReference>
<dbReference type="PROSITE" id="PS50894">
    <property type="entry name" value="HPT"/>
    <property type="match status" value="1"/>
</dbReference>
<feature type="domain" description="HAMP" evidence="21">
    <location>
        <begin position="179"/>
        <end position="234"/>
    </location>
</feature>
<dbReference type="GO" id="GO:0000155">
    <property type="term" value="F:phosphorelay sensor kinase activity"/>
    <property type="evidence" value="ECO:0007669"/>
    <property type="project" value="InterPro"/>
</dbReference>
<keyword evidence="11 18" id="KW-1133">Transmembrane helix</keyword>
<dbReference type="PRINTS" id="PR00344">
    <property type="entry name" value="BCTRLSENSOR"/>
</dbReference>
<feature type="domain" description="Histidine kinase" evidence="19">
    <location>
        <begin position="274"/>
        <end position="498"/>
    </location>
</feature>
<keyword evidence="6" id="KW-0808">Transferase</keyword>
<evidence type="ECO:0000256" key="13">
    <source>
        <dbReference type="ARBA" id="ARBA00023136"/>
    </source>
</evidence>
<evidence type="ECO:0000256" key="9">
    <source>
        <dbReference type="ARBA" id="ARBA00022777"/>
    </source>
</evidence>
<feature type="domain" description="Response regulatory" evidence="20">
    <location>
        <begin position="519"/>
        <end position="639"/>
    </location>
</feature>
<evidence type="ECO:0000256" key="12">
    <source>
        <dbReference type="ARBA" id="ARBA00023012"/>
    </source>
</evidence>
<dbReference type="FunFam" id="3.30.565.10:FF:000010">
    <property type="entry name" value="Sensor histidine kinase RcsC"/>
    <property type="match status" value="1"/>
</dbReference>
<dbReference type="SUPFAM" id="SSF47226">
    <property type="entry name" value="Histidine-containing phosphotransfer domain, HPT domain"/>
    <property type="match status" value="1"/>
</dbReference>
<dbReference type="GO" id="GO:0005886">
    <property type="term" value="C:plasma membrane"/>
    <property type="evidence" value="ECO:0007669"/>
    <property type="project" value="UniProtKB-SubCell"/>
</dbReference>
<evidence type="ECO:0000256" key="14">
    <source>
        <dbReference type="ARBA" id="ARBA00064003"/>
    </source>
</evidence>
<keyword evidence="13 18" id="KW-0472">Membrane</keyword>
<dbReference type="SMART" id="SM00388">
    <property type="entry name" value="HisKA"/>
    <property type="match status" value="1"/>
</dbReference>
<evidence type="ECO:0000256" key="17">
    <source>
        <dbReference type="PROSITE-ProRule" id="PRU00169"/>
    </source>
</evidence>
<dbReference type="FunFam" id="1.10.287.130:FF:000002">
    <property type="entry name" value="Two-component osmosensing histidine kinase"/>
    <property type="match status" value="1"/>
</dbReference>
<evidence type="ECO:0000256" key="10">
    <source>
        <dbReference type="ARBA" id="ARBA00022840"/>
    </source>
</evidence>
<evidence type="ECO:0000256" key="7">
    <source>
        <dbReference type="ARBA" id="ARBA00022692"/>
    </source>
</evidence>
<dbReference type="PANTHER" id="PTHR45339:SF1">
    <property type="entry name" value="HYBRID SIGNAL TRANSDUCTION HISTIDINE KINASE J"/>
    <property type="match status" value="1"/>
</dbReference>
<dbReference type="AlphaFoldDB" id="A0A3M3EMM1"/>
<keyword evidence="24" id="KW-1185">Reference proteome</keyword>
<dbReference type="Gene3D" id="3.40.50.2300">
    <property type="match status" value="2"/>
</dbReference>
<dbReference type="CDD" id="cd00082">
    <property type="entry name" value="HisKA"/>
    <property type="match status" value="1"/>
</dbReference>
<protein>
    <recommendedName>
        <fullName evidence="15">Sensory/regulatory protein RpfC</fullName>
        <ecNumber evidence="3">2.7.13.3</ecNumber>
    </recommendedName>
</protein>
<reference evidence="23 24" key="1">
    <citation type="submission" date="2018-08" db="EMBL/GenBank/DDBJ databases">
        <title>Recombination of ecologically and evolutionarily significant loci maintains genetic cohesion in the Pseudomonas syringae species complex.</title>
        <authorList>
            <person name="Dillon M."/>
            <person name="Thakur S."/>
            <person name="Almeida R.N.D."/>
            <person name="Weir B.S."/>
            <person name="Guttman D.S."/>
        </authorList>
    </citation>
    <scope>NUCLEOTIDE SEQUENCE [LARGE SCALE GENOMIC DNA]</scope>
    <source>
        <strain evidence="23 24">NCPPB2445</strain>
    </source>
</reference>
<feature type="domain" description="HPt" evidence="22">
    <location>
        <begin position="835"/>
        <end position="934"/>
    </location>
</feature>
<dbReference type="EMBL" id="RBOJ01000072">
    <property type="protein sequence ID" value="RMM50046.1"/>
    <property type="molecule type" value="Genomic_DNA"/>
</dbReference>
<dbReference type="InterPro" id="IPR003660">
    <property type="entry name" value="HAMP_dom"/>
</dbReference>
<keyword evidence="5 17" id="KW-0597">Phosphoprotein</keyword>
<keyword evidence="4" id="KW-1003">Cell membrane</keyword>
<dbReference type="PROSITE" id="PS50110">
    <property type="entry name" value="RESPONSE_REGULATORY"/>
    <property type="match status" value="2"/>
</dbReference>
<evidence type="ECO:0000313" key="23">
    <source>
        <dbReference type="EMBL" id="RMM50046.1"/>
    </source>
</evidence>
<evidence type="ECO:0000256" key="18">
    <source>
        <dbReference type="SAM" id="Phobius"/>
    </source>
</evidence>
<keyword evidence="7 18" id="KW-0812">Transmembrane</keyword>
<dbReference type="Gene3D" id="1.20.120.160">
    <property type="entry name" value="HPT domain"/>
    <property type="match status" value="1"/>
</dbReference>
<dbReference type="InterPro" id="IPR036890">
    <property type="entry name" value="HATPase_C_sf"/>
</dbReference>
<keyword evidence="8" id="KW-0547">Nucleotide-binding</keyword>
<evidence type="ECO:0000259" key="19">
    <source>
        <dbReference type="PROSITE" id="PS50109"/>
    </source>
</evidence>
<feature type="transmembrane region" description="Helical" evidence="18">
    <location>
        <begin position="153"/>
        <end position="177"/>
    </location>
</feature>
<evidence type="ECO:0000256" key="11">
    <source>
        <dbReference type="ARBA" id="ARBA00022989"/>
    </source>
</evidence>
<feature type="modified residue" description="Phosphohistidine" evidence="16">
    <location>
        <position position="874"/>
    </location>
</feature>
<dbReference type="InterPro" id="IPR003594">
    <property type="entry name" value="HATPase_dom"/>
</dbReference>
<comment type="subunit">
    <text evidence="14">At low DSF concentrations, interacts with RpfF.</text>
</comment>
<dbReference type="STRING" id="47879.AXG94_02275"/>
<dbReference type="SUPFAM" id="SSF55874">
    <property type="entry name" value="ATPase domain of HSP90 chaperone/DNA topoisomerase II/histidine kinase"/>
    <property type="match status" value="1"/>
</dbReference>
<feature type="transmembrane region" description="Helical" evidence="18">
    <location>
        <begin position="16"/>
        <end position="36"/>
    </location>
</feature>
<evidence type="ECO:0000259" key="21">
    <source>
        <dbReference type="PROSITE" id="PS50885"/>
    </source>
</evidence>
<evidence type="ECO:0000259" key="20">
    <source>
        <dbReference type="PROSITE" id="PS50110"/>
    </source>
</evidence>
<dbReference type="OrthoDB" id="9810730at2"/>
<evidence type="ECO:0000256" key="15">
    <source>
        <dbReference type="ARBA" id="ARBA00068150"/>
    </source>
</evidence>
<keyword evidence="12" id="KW-0902">Two-component regulatory system</keyword>
<evidence type="ECO:0000256" key="16">
    <source>
        <dbReference type="PROSITE-ProRule" id="PRU00110"/>
    </source>
</evidence>
<dbReference type="SUPFAM" id="SSF52172">
    <property type="entry name" value="CheY-like"/>
    <property type="match status" value="2"/>
</dbReference>
<comment type="catalytic activity">
    <reaction evidence="1">
        <text>ATP + protein L-histidine = ADP + protein N-phospho-L-histidine.</text>
        <dbReference type="EC" id="2.7.13.3"/>
    </reaction>
</comment>
<dbReference type="InterPro" id="IPR036641">
    <property type="entry name" value="HPT_dom_sf"/>
</dbReference>